<feature type="transmembrane region" description="Helical" evidence="1">
    <location>
        <begin position="16"/>
        <end position="36"/>
    </location>
</feature>
<reference evidence="2" key="1">
    <citation type="submission" date="2018-06" db="EMBL/GenBank/DDBJ databases">
        <authorList>
            <person name="Zhirakovskaya E."/>
        </authorList>
    </citation>
    <scope>NUCLEOTIDE SEQUENCE</scope>
</reference>
<evidence type="ECO:0000256" key="1">
    <source>
        <dbReference type="SAM" id="Phobius"/>
    </source>
</evidence>
<proteinExistence type="predicted"/>
<keyword evidence="1" id="KW-0472">Membrane</keyword>
<accession>A0A3B1AAT2</accession>
<feature type="non-terminal residue" evidence="2">
    <location>
        <position position="73"/>
    </location>
</feature>
<organism evidence="2">
    <name type="scientific">hydrothermal vent metagenome</name>
    <dbReference type="NCBI Taxonomy" id="652676"/>
    <lineage>
        <taxon>unclassified sequences</taxon>
        <taxon>metagenomes</taxon>
        <taxon>ecological metagenomes</taxon>
    </lineage>
</organism>
<dbReference type="AlphaFoldDB" id="A0A3B1AAT2"/>
<name>A0A3B1AAT2_9ZZZZ</name>
<dbReference type="EMBL" id="UOFU01000219">
    <property type="protein sequence ID" value="VAX01162.1"/>
    <property type="molecule type" value="Genomic_DNA"/>
</dbReference>
<keyword evidence="1" id="KW-0812">Transmembrane</keyword>
<feature type="transmembrane region" description="Helical" evidence="1">
    <location>
        <begin position="51"/>
        <end position="71"/>
    </location>
</feature>
<gene>
    <name evidence="2" type="ORF">MNBD_GAMMA20-1969</name>
</gene>
<keyword evidence="1" id="KW-1133">Transmembrane helix</keyword>
<evidence type="ECO:0000313" key="2">
    <source>
        <dbReference type="EMBL" id="VAX01162.1"/>
    </source>
</evidence>
<protein>
    <submittedName>
        <fullName evidence="2">Sulfite reduction-associated complex DsrMKJOP protein DsrP (= HmeB)</fullName>
    </submittedName>
</protein>
<sequence length="73" mass="7850">MKPSTFREISGNSSGYWALLGFLGLLIAAGLGAAWYMEHNGHWVTGMNNQIVWGMPHVFAVFLIVAASGALNV</sequence>